<dbReference type="Proteomes" id="UP001595645">
    <property type="component" value="Unassembled WGS sequence"/>
</dbReference>
<dbReference type="RefSeq" id="WP_378236972.1">
    <property type="nucleotide sequence ID" value="NZ_JBHRWK010000005.1"/>
</dbReference>
<dbReference type="EMBL" id="JBHRWK010000005">
    <property type="protein sequence ID" value="MFC3448309.1"/>
    <property type="molecule type" value="Genomic_DNA"/>
</dbReference>
<evidence type="ECO:0000313" key="2">
    <source>
        <dbReference type="Proteomes" id="UP001595645"/>
    </source>
</evidence>
<reference evidence="2" key="1">
    <citation type="journal article" date="2019" name="Int. J. Syst. Evol. Microbiol.">
        <title>The Global Catalogue of Microorganisms (GCM) 10K type strain sequencing project: providing services to taxonomists for standard genome sequencing and annotation.</title>
        <authorList>
            <consortium name="The Broad Institute Genomics Platform"/>
            <consortium name="The Broad Institute Genome Sequencing Center for Infectious Disease"/>
            <person name="Wu L."/>
            <person name="Ma J."/>
        </authorList>
    </citation>
    <scope>NUCLEOTIDE SEQUENCE [LARGE SCALE GENOMIC DNA]</scope>
    <source>
        <strain evidence="2">CGMCC 4.7676</strain>
    </source>
</reference>
<keyword evidence="2" id="KW-1185">Reference proteome</keyword>
<accession>A0ABV7NNC9</accession>
<comment type="caution">
    <text evidence="1">The sequence shown here is derived from an EMBL/GenBank/DDBJ whole genome shotgun (WGS) entry which is preliminary data.</text>
</comment>
<gene>
    <name evidence="1" type="ORF">ACFOSH_02600</name>
</gene>
<name>A0ABV7NNC9_9PSEU</name>
<sequence>MVVAGLELLTFRAEIEEPINRETVKVAFTAAGRTMPDKFGHRFSPRCAQPQRASGAGCAGPACCHGNPANIRAW</sequence>
<evidence type="ECO:0000313" key="1">
    <source>
        <dbReference type="EMBL" id="MFC3448309.1"/>
    </source>
</evidence>
<organism evidence="1 2">
    <name type="scientific">Amycolatopsis speibonae</name>
    <dbReference type="NCBI Taxonomy" id="1450224"/>
    <lineage>
        <taxon>Bacteria</taxon>
        <taxon>Bacillati</taxon>
        <taxon>Actinomycetota</taxon>
        <taxon>Actinomycetes</taxon>
        <taxon>Pseudonocardiales</taxon>
        <taxon>Pseudonocardiaceae</taxon>
        <taxon>Amycolatopsis</taxon>
    </lineage>
</organism>
<proteinExistence type="predicted"/>
<protein>
    <submittedName>
        <fullName evidence="1">Uncharacterized protein</fullName>
    </submittedName>
</protein>